<evidence type="ECO:0000313" key="8">
    <source>
        <dbReference type="Proteomes" id="UP001164746"/>
    </source>
</evidence>
<feature type="domain" description="PHD-type" evidence="6">
    <location>
        <begin position="461"/>
        <end position="522"/>
    </location>
</feature>
<name>A0ABY7FSQ8_MYAAR</name>
<evidence type="ECO:0000256" key="3">
    <source>
        <dbReference type="ARBA" id="ARBA00022833"/>
    </source>
</evidence>
<dbReference type="PANTHER" id="PTHR47526">
    <property type="entry name" value="ATP-DEPENDENT DNA HELICASE"/>
    <property type="match status" value="1"/>
</dbReference>
<keyword evidence="2 4" id="KW-0863">Zinc-finger</keyword>
<dbReference type="InterPro" id="IPR019080">
    <property type="entry name" value="YqaJ_viral_recombinase"/>
</dbReference>
<keyword evidence="8" id="KW-1185">Reference proteome</keyword>
<evidence type="ECO:0000313" key="7">
    <source>
        <dbReference type="EMBL" id="WAR25192.1"/>
    </source>
</evidence>
<proteinExistence type="predicted"/>
<dbReference type="CDD" id="cd22343">
    <property type="entry name" value="PDDEXK_lambda_exonuclease-like"/>
    <property type="match status" value="1"/>
</dbReference>
<protein>
    <recommendedName>
        <fullName evidence="6">PHD-type domain-containing protein</fullName>
    </recommendedName>
</protein>
<dbReference type="Pfam" id="PF09588">
    <property type="entry name" value="YqaJ"/>
    <property type="match status" value="1"/>
</dbReference>
<reference evidence="7" key="1">
    <citation type="submission" date="2022-11" db="EMBL/GenBank/DDBJ databases">
        <title>Centuries of genome instability and evolution in soft-shell clam transmissible cancer (bioRxiv).</title>
        <authorList>
            <person name="Hart S.F.M."/>
            <person name="Yonemitsu M.A."/>
            <person name="Giersch R.M."/>
            <person name="Beal B.F."/>
            <person name="Arriagada G."/>
            <person name="Davis B.W."/>
            <person name="Ostrander E.A."/>
            <person name="Goff S.P."/>
            <person name="Metzger M.J."/>
        </authorList>
    </citation>
    <scope>NUCLEOTIDE SEQUENCE</scope>
    <source>
        <strain evidence="7">MELC-2E11</strain>
        <tissue evidence="7">Siphon/mantle</tissue>
    </source>
</reference>
<accession>A0ABY7FSQ8</accession>
<dbReference type="EMBL" id="CP111025">
    <property type="protein sequence ID" value="WAR25192.1"/>
    <property type="molecule type" value="Genomic_DNA"/>
</dbReference>
<evidence type="ECO:0000256" key="2">
    <source>
        <dbReference type="ARBA" id="ARBA00022771"/>
    </source>
</evidence>
<dbReference type="SUPFAM" id="SSF57903">
    <property type="entry name" value="FYVE/PHD zinc finger"/>
    <property type="match status" value="1"/>
</dbReference>
<dbReference type="InterPro" id="IPR011604">
    <property type="entry name" value="PDDEXK-like_dom_sf"/>
</dbReference>
<keyword evidence="1" id="KW-0479">Metal-binding</keyword>
<dbReference type="PROSITE" id="PS50016">
    <property type="entry name" value="ZF_PHD_2"/>
    <property type="match status" value="1"/>
</dbReference>
<keyword evidence="3" id="KW-0862">Zinc</keyword>
<feature type="region of interest" description="Disordered" evidence="5">
    <location>
        <begin position="579"/>
        <end position="611"/>
    </location>
</feature>
<dbReference type="InterPro" id="IPR011011">
    <property type="entry name" value="Znf_FYVE_PHD"/>
</dbReference>
<sequence length="611" mass="68732">MFNGLDNIDHFCALQCLANPSGDTSGTQYSVTVVLNDNGAPVGAACTCIAGLGEACTQIAGQLFGIEDFVARGHRDLPDDEGLTEKLCRWTVPKGPKVDPKPIKDVVVKKMSQENFDRIIFFNVTDYEPLSPAVRTVDYDSLTLLHHTLSLQCPNLPWVQAVAPAITKKYKANDGDRRVIPKGPTFLQGVVSDDNPVLIPTRDISVKTENIPITLKDKLKLASTSDLVTYTTEEKESIEVITRKQKESAHWLRYRQGIITASNFNRVISHSKKLLKKDENSNKAKRYGNRQEQHAASLYVDKMTTDHVNCSLRPCGLHICKSFEYLGASPDRIFKCACHGKRLVEIKCPFTLVDKSRKIDSLDFITKDENGILKLKTTGNTYYDQIQGQMGDTGIHKCDLVVFDGTNIVVIKVEFDDPYWQNMTYFYIDYVYVKMATNDPLCDIQAGRNNVQSAISERTRRFPCGKCGQILEDIVCNDNEASIHCECPCKCGKWFHWKCVNFSPDPELDMEPAWYCPPCVRNCDIVISKFVSHKRVASSYILEHQPLNSTTRKPKTSKKFITGDSRLLTIAHLRGVTVPGKTDKKPQSLPVTKMSMNQERGPTSCRARRDR</sequence>
<gene>
    <name evidence="7" type="ORF">MAR_010896</name>
</gene>
<dbReference type="Gene3D" id="3.90.320.10">
    <property type="match status" value="1"/>
</dbReference>
<dbReference type="Gene3D" id="3.30.40.10">
    <property type="entry name" value="Zinc/RING finger domain, C3HC4 (zinc finger)"/>
    <property type="match status" value="1"/>
</dbReference>
<evidence type="ECO:0000259" key="6">
    <source>
        <dbReference type="PROSITE" id="PS50016"/>
    </source>
</evidence>
<evidence type="ECO:0000256" key="4">
    <source>
        <dbReference type="PROSITE-ProRule" id="PRU00146"/>
    </source>
</evidence>
<dbReference type="Proteomes" id="UP001164746">
    <property type="component" value="Chromosome 14"/>
</dbReference>
<dbReference type="InterPro" id="IPR011335">
    <property type="entry name" value="Restrct_endonuc-II-like"/>
</dbReference>
<dbReference type="PANTHER" id="PTHR47526:SF3">
    <property type="entry name" value="PHD-TYPE DOMAIN-CONTAINING PROTEIN"/>
    <property type="match status" value="1"/>
</dbReference>
<dbReference type="SUPFAM" id="SSF52980">
    <property type="entry name" value="Restriction endonuclease-like"/>
    <property type="match status" value="1"/>
</dbReference>
<organism evidence="7 8">
    <name type="scientific">Mya arenaria</name>
    <name type="common">Soft-shell clam</name>
    <dbReference type="NCBI Taxonomy" id="6604"/>
    <lineage>
        <taxon>Eukaryota</taxon>
        <taxon>Metazoa</taxon>
        <taxon>Spiralia</taxon>
        <taxon>Lophotrochozoa</taxon>
        <taxon>Mollusca</taxon>
        <taxon>Bivalvia</taxon>
        <taxon>Autobranchia</taxon>
        <taxon>Heteroconchia</taxon>
        <taxon>Euheterodonta</taxon>
        <taxon>Imparidentia</taxon>
        <taxon>Neoheterodontei</taxon>
        <taxon>Myida</taxon>
        <taxon>Myoidea</taxon>
        <taxon>Myidae</taxon>
        <taxon>Mya</taxon>
    </lineage>
</organism>
<dbReference type="InterPro" id="IPR019787">
    <property type="entry name" value="Znf_PHD-finger"/>
</dbReference>
<evidence type="ECO:0000256" key="5">
    <source>
        <dbReference type="SAM" id="MobiDB-lite"/>
    </source>
</evidence>
<evidence type="ECO:0000256" key="1">
    <source>
        <dbReference type="ARBA" id="ARBA00022723"/>
    </source>
</evidence>
<dbReference type="InterPro" id="IPR013083">
    <property type="entry name" value="Znf_RING/FYVE/PHD"/>
</dbReference>